<organism evidence="2">
    <name type="scientific">Arundo donax</name>
    <name type="common">Giant reed</name>
    <name type="synonym">Donax arundinaceus</name>
    <dbReference type="NCBI Taxonomy" id="35708"/>
    <lineage>
        <taxon>Eukaryota</taxon>
        <taxon>Viridiplantae</taxon>
        <taxon>Streptophyta</taxon>
        <taxon>Embryophyta</taxon>
        <taxon>Tracheophyta</taxon>
        <taxon>Spermatophyta</taxon>
        <taxon>Magnoliopsida</taxon>
        <taxon>Liliopsida</taxon>
        <taxon>Poales</taxon>
        <taxon>Poaceae</taxon>
        <taxon>PACMAD clade</taxon>
        <taxon>Arundinoideae</taxon>
        <taxon>Arundineae</taxon>
        <taxon>Arundo</taxon>
    </lineage>
</organism>
<sequence length="44" mass="4937">MSKIGLILCLITSKRLYTVLLCINCIIHSFASYGNTGILFILYL</sequence>
<evidence type="ECO:0000256" key="1">
    <source>
        <dbReference type="SAM" id="Phobius"/>
    </source>
</evidence>
<keyword evidence="1" id="KW-0812">Transmembrane</keyword>
<keyword evidence="1" id="KW-0472">Membrane</keyword>
<dbReference type="AlphaFoldDB" id="A0A0A9C0Y4"/>
<reference evidence="2" key="1">
    <citation type="submission" date="2014-09" db="EMBL/GenBank/DDBJ databases">
        <authorList>
            <person name="Magalhaes I.L.F."/>
            <person name="Oliveira U."/>
            <person name="Santos F.R."/>
            <person name="Vidigal T.H.D.A."/>
            <person name="Brescovit A.D."/>
            <person name="Santos A.J."/>
        </authorList>
    </citation>
    <scope>NUCLEOTIDE SEQUENCE</scope>
    <source>
        <tissue evidence="2">Shoot tissue taken approximately 20 cm above the soil surface</tissue>
    </source>
</reference>
<reference evidence="2" key="2">
    <citation type="journal article" date="2015" name="Data Brief">
        <title>Shoot transcriptome of the giant reed, Arundo donax.</title>
        <authorList>
            <person name="Barrero R.A."/>
            <person name="Guerrero F.D."/>
            <person name="Moolhuijzen P."/>
            <person name="Goolsby J.A."/>
            <person name="Tidwell J."/>
            <person name="Bellgard S.E."/>
            <person name="Bellgard M.I."/>
        </authorList>
    </citation>
    <scope>NUCLEOTIDE SEQUENCE</scope>
    <source>
        <tissue evidence="2">Shoot tissue taken approximately 20 cm above the soil surface</tissue>
    </source>
</reference>
<keyword evidence="1" id="KW-1133">Transmembrane helix</keyword>
<protein>
    <submittedName>
        <fullName evidence="2">Uncharacterized protein</fullName>
    </submittedName>
</protein>
<dbReference type="EMBL" id="GBRH01227921">
    <property type="protein sequence ID" value="JAD69974.1"/>
    <property type="molecule type" value="Transcribed_RNA"/>
</dbReference>
<name>A0A0A9C0Y4_ARUDO</name>
<accession>A0A0A9C0Y4</accession>
<feature type="transmembrane region" description="Helical" evidence="1">
    <location>
        <begin position="21"/>
        <end position="43"/>
    </location>
</feature>
<evidence type="ECO:0000313" key="2">
    <source>
        <dbReference type="EMBL" id="JAD69974.1"/>
    </source>
</evidence>
<proteinExistence type="predicted"/>